<gene>
    <name evidence="3" type="ORF">ASJ81_16710</name>
</gene>
<evidence type="ECO:0000259" key="2">
    <source>
        <dbReference type="Pfam" id="PF08480"/>
    </source>
</evidence>
<dbReference type="InterPro" id="IPR011050">
    <property type="entry name" value="Pectin_lyase_fold/virulence"/>
</dbReference>
<keyword evidence="4" id="KW-1185">Reference proteome</keyword>
<dbReference type="EMBL" id="LMVP01000061">
    <property type="protein sequence ID" value="PAV13722.1"/>
    <property type="molecule type" value="Genomic_DNA"/>
</dbReference>
<comment type="caution">
    <text evidence="3">The sequence shown here is derived from an EMBL/GenBank/DDBJ whole genome shotgun (WGS) entry which is preliminary data.</text>
</comment>
<dbReference type="InterPro" id="IPR006626">
    <property type="entry name" value="PbH1"/>
</dbReference>
<reference evidence="3 4" key="1">
    <citation type="journal article" date="2017" name="BMC Genomics">
        <title>Genomic analysis of methanogenic archaea reveals a shift towards energy conservation.</title>
        <authorList>
            <person name="Gilmore S.P."/>
            <person name="Henske J.K."/>
            <person name="Sexton J.A."/>
            <person name="Solomon K.V."/>
            <person name="Seppala S."/>
            <person name="Yoo J.I."/>
            <person name="Huyett L.M."/>
            <person name="Pressman A."/>
            <person name="Cogan J.Z."/>
            <person name="Kivenson V."/>
            <person name="Peng X."/>
            <person name="Tan Y."/>
            <person name="Valentine D.L."/>
            <person name="O'Malley M.A."/>
        </authorList>
    </citation>
    <scope>NUCLEOTIDE SEQUENCE [LARGE SCALE GENOMIC DNA]</scope>
    <source>
        <strain evidence="3 4">MC-15</strain>
    </source>
</reference>
<dbReference type="SMART" id="SM00710">
    <property type="entry name" value="PbH1"/>
    <property type="match status" value="8"/>
</dbReference>
<dbReference type="Gene3D" id="2.160.20.10">
    <property type="entry name" value="Single-stranded right-handed beta-helix, Pectin lyase-like"/>
    <property type="match status" value="1"/>
</dbReference>
<keyword evidence="1" id="KW-0677">Repeat</keyword>
<name>A0A2A2HWD5_9EURY</name>
<dbReference type="SUPFAM" id="SSF51126">
    <property type="entry name" value="Pectin lyase-like"/>
    <property type="match status" value="1"/>
</dbReference>
<dbReference type="InterPro" id="IPR051550">
    <property type="entry name" value="SCF-Subunits/Alg-Epimerases"/>
</dbReference>
<dbReference type="PANTHER" id="PTHR22990:SF15">
    <property type="entry name" value="F-BOX ONLY PROTEIN 10"/>
    <property type="match status" value="1"/>
</dbReference>
<dbReference type="InterPro" id="IPR013687">
    <property type="entry name" value="Disaggr-rel"/>
</dbReference>
<dbReference type="Pfam" id="PF08480">
    <property type="entry name" value="Disaggr_assoc"/>
    <property type="match status" value="1"/>
</dbReference>
<feature type="domain" description="Disaggregatase-related" evidence="2">
    <location>
        <begin position="264"/>
        <end position="465"/>
    </location>
</feature>
<dbReference type="InterPro" id="IPR012334">
    <property type="entry name" value="Pectin_lyas_fold"/>
</dbReference>
<accession>A0A2A2HWD5</accession>
<dbReference type="FunFam" id="2.160.20.10:FF:000069">
    <property type="entry name" value="Uncharacterized protein"/>
    <property type="match status" value="1"/>
</dbReference>
<evidence type="ECO:0000256" key="1">
    <source>
        <dbReference type="ARBA" id="ARBA00022737"/>
    </source>
</evidence>
<dbReference type="AlphaFoldDB" id="A0A2A2HWD5"/>
<evidence type="ECO:0000313" key="3">
    <source>
        <dbReference type="EMBL" id="PAV13722.1"/>
    </source>
</evidence>
<dbReference type="OrthoDB" id="105642at2157"/>
<dbReference type="PANTHER" id="PTHR22990">
    <property type="entry name" value="F-BOX ONLY PROTEIN"/>
    <property type="match status" value="1"/>
</dbReference>
<organism evidence="3 4">
    <name type="scientific">Methanosarcina spelaei</name>
    <dbReference type="NCBI Taxonomy" id="1036679"/>
    <lineage>
        <taxon>Archaea</taxon>
        <taxon>Methanobacteriati</taxon>
        <taxon>Methanobacteriota</taxon>
        <taxon>Stenosarchaea group</taxon>
        <taxon>Methanomicrobia</taxon>
        <taxon>Methanosarcinales</taxon>
        <taxon>Methanosarcinaceae</taxon>
        <taxon>Methanosarcina</taxon>
    </lineage>
</organism>
<dbReference type="Proteomes" id="UP000218164">
    <property type="component" value="Unassembled WGS sequence"/>
</dbReference>
<sequence>MTPVLKRELVIFLVVGFLLLASIPTALCATSSSIVYVAGDGTGKYNCDGKDDHVQINQALKFVAGNSKYTTVHLKGPFTYVIDDTLLIGSNTILEGDSSAVIKLANNAGWVAMKPLIKQMSSSGNSNIVVRGFKVNGNRKGNSKVSLGDGHYNIMYFTNCNNIKVYNMYMYDGLGDGLRANSCKNIQFYNNKLYKMGHDGLFAIRSQYVQAWKNRITCRTNSGLRIWNSNHVKFHDNVIDSSYDWSAGGPGIQIEKGGTDTGTMDSISIYNNVIHNTYGPGIWIFNYDTASATKDLGKNVRIHNNVFYRTGTNPSITWVGGVIISGFHNTYIENNVFDGIYHVAIANLYPESYSPSYTSKSVYAIIARNNIIVNTLKRKKSPGGTGYGVMNYLASKNHKIYLQYNCLYNNAVGNYKSCTSKTDIHVNPLFASQTKHDYHLKSTTGRWNGKTWVKDTVISPCIDAGHPSWSYSHEPKPNGKRINIGRYGNTIYASKSKS</sequence>
<proteinExistence type="predicted"/>
<evidence type="ECO:0000313" key="4">
    <source>
        <dbReference type="Proteomes" id="UP000218164"/>
    </source>
</evidence>
<protein>
    <recommendedName>
        <fullName evidence="2">Disaggregatase-related domain-containing protein</fullName>
    </recommendedName>
</protein>